<dbReference type="AlphaFoldDB" id="A0AAD4PXJ5"/>
<evidence type="ECO:0000313" key="1">
    <source>
        <dbReference type="EMBL" id="KAH8692793.1"/>
    </source>
</evidence>
<dbReference type="GeneID" id="70252526"/>
<organism evidence="1 2">
    <name type="scientific">Talaromyces proteolyticus</name>
    <dbReference type="NCBI Taxonomy" id="1131652"/>
    <lineage>
        <taxon>Eukaryota</taxon>
        <taxon>Fungi</taxon>
        <taxon>Dikarya</taxon>
        <taxon>Ascomycota</taxon>
        <taxon>Pezizomycotina</taxon>
        <taxon>Eurotiomycetes</taxon>
        <taxon>Eurotiomycetidae</taxon>
        <taxon>Eurotiales</taxon>
        <taxon>Trichocomaceae</taxon>
        <taxon>Talaromyces</taxon>
        <taxon>Talaromyces sect. Bacilispori</taxon>
    </lineage>
</organism>
<dbReference type="Proteomes" id="UP001201262">
    <property type="component" value="Unassembled WGS sequence"/>
</dbReference>
<accession>A0AAD4PXJ5</accession>
<gene>
    <name evidence="1" type="ORF">BGW36DRAFT_464032</name>
</gene>
<name>A0AAD4PXJ5_9EURO</name>
<keyword evidence="2" id="KW-1185">Reference proteome</keyword>
<dbReference type="RefSeq" id="XP_046068666.1">
    <property type="nucleotide sequence ID" value="XM_046222239.1"/>
</dbReference>
<evidence type="ECO:0000313" key="2">
    <source>
        <dbReference type="Proteomes" id="UP001201262"/>
    </source>
</evidence>
<sequence>MLIRKHLVSDPEHRSAIELAHLNLQGSMQAPQHGTKVTIKKTPYQWASRPSLWNRFLDHFRSTAAITEPNPVEYTIETSTAPAEDNNNPSAEGPRVGTRECVAVERQYSLIAFEGQGAIVNPVALRVARNDTYKEKSQGAILISGEDAFVTPPDLTDAMASSWFFYVLLMESPRTIGGKSVRGPGCRCELGEDASVILPDLTDAMTLDRLLRTLVDIGGRS</sequence>
<comment type="caution">
    <text evidence="1">The sequence shown here is derived from an EMBL/GenBank/DDBJ whole genome shotgun (WGS) entry which is preliminary data.</text>
</comment>
<reference evidence="1" key="1">
    <citation type="submission" date="2021-12" db="EMBL/GenBank/DDBJ databases">
        <title>Convergent genome expansion in fungi linked to evolution of root-endophyte symbiosis.</title>
        <authorList>
            <consortium name="DOE Joint Genome Institute"/>
            <person name="Ke Y.-H."/>
            <person name="Bonito G."/>
            <person name="Liao H.-L."/>
            <person name="Looney B."/>
            <person name="Rojas-Flechas A."/>
            <person name="Nash J."/>
            <person name="Hameed K."/>
            <person name="Schadt C."/>
            <person name="Martin F."/>
            <person name="Crous P.W."/>
            <person name="Miettinen O."/>
            <person name="Magnuson J.K."/>
            <person name="Labbe J."/>
            <person name="Jacobson D."/>
            <person name="Doktycz M.J."/>
            <person name="Veneault-Fourrey C."/>
            <person name="Kuo A."/>
            <person name="Mondo S."/>
            <person name="Calhoun S."/>
            <person name="Riley R."/>
            <person name="Ohm R."/>
            <person name="LaButti K."/>
            <person name="Andreopoulos B."/>
            <person name="Pangilinan J."/>
            <person name="Nolan M."/>
            <person name="Tritt A."/>
            <person name="Clum A."/>
            <person name="Lipzen A."/>
            <person name="Daum C."/>
            <person name="Barry K."/>
            <person name="Grigoriev I.V."/>
            <person name="Vilgalys R."/>
        </authorList>
    </citation>
    <scope>NUCLEOTIDE SEQUENCE</scope>
    <source>
        <strain evidence="1">PMI_201</strain>
    </source>
</reference>
<proteinExistence type="predicted"/>
<dbReference type="EMBL" id="JAJTJA010000010">
    <property type="protein sequence ID" value="KAH8692793.1"/>
    <property type="molecule type" value="Genomic_DNA"/>
</dbReference>
<protein>
    <submittedName>
        <fullName evidence="1">Uncharacterized protein</fullName>
    </submittedName>
</protein>